<dbReference type="Pfam" id="PF03544">
    <property type="entry name" value="TonB_C"/>
    <property type="match status" value="1"/>
</dbReference>
<dbReference type="AlphaFoldDB" id="A0A2S7VKZ6"/>
<comment type="caution">
    <text evidence="13">The sequence shown here is derived from an EMBL/GenBank/DDBJ whole genome shotgun (WGS) entry which is preliminary data.</text>
</comment>
<accession>A0A2S7VKZ6</accession>
<comment type="function">
    <text evidence="10">Interacts with outer membrane receptor proteins that carry out high-affinity binding and energy dependent uptake into the periplasmic space of specific substrates. It could act to transduce energy from the cytoplasmic membrane to specific energy-requiring processes in the outer membrane, resulting in the release into the periplasm of ligands bound by these outer membrane proteins.</text>
</comment>
<dbReference type="PANTHER" id="PTHR33446:SF14">
    <property type="entry name" value="PROTEIN TONB"/>
    <property type="match status" value="1"/>
</dbReference>
<dbReference type="NCBIfam" id="TIGR01352">
    <property type="entry name" value="tonB_Cterm"/>
    <property type="match status" value="1"/>
</dbReference>
<feature type="compositionally biased region" description="Pro residues" evidence="11">
    <location>
        <begin position="60"/>
        <end position="73"/>
    </location>
</feature>
<gene>
    <name evidence="13" type="ORF">BTO08_19005</name>
</gene>
<evidence type="ECO:0000256" key="10">
    <source>
        <dbReference type="RuleBase" id="RU362123"/>
    </source>
</evidence>
<dbReference type="PANTHER" id="PTHR33446">
    <property type="entry name" value="PROTEIN TONB-RELATED"/>
    <property type="match status" value="1"/>
</dbReference>
<dbReference type="InterPro" id="IPR051045">
    <property type="entry name" value="TonB-dependent_transducer"/>
</dbReference>
<evidence type="ECO:0000256" key="11">
    <source>
        <dbReference type="SAM" id="MobiDB-lite"/>
    </source>
</evidence>
<dbReference type="PROSITE" id="PS52015">
    <property type="entry name" value="TONB_CTD"/>
    <property type="match status" value="1"/>
</dbReference>
<dbReference type="GO" id="GO:0005886">
    <property type="term" value="C:plasma membrane"/>
    <property type="evidence" value="ECO:0007669"/>
    <property type="project" value="UniProtKB-SubCell"/>
</dbReference>
<sequence length="218" mass="24163">MIRLLMAFPLAIVVALGLFTFMAWMVDNGNYQKPDDKEVLAFNMVMMEQEQAPQRRQRAVPPPPETPEPPPEAKPVSSRTATASVQPVASTTSLGLDTAVTGLSINMPKFSDFSSASNAVGEPTIGQSQQAMPLYRVEPRYPPRALKQGKEGYVILKFTIDPQGRPIDIAVLEAKPNRLFNKEAIRALRKWKYQPQVQNGSAVSQPGQTVRLEFKLNK</sequence>
<feature type="domain" description="TonB C-terminal" evidence="12">
    <location>
        <begin position="126"/>
        <end position="218"/>
    </location>
</feature>
<keyword evidence="10" id="KW-0735">Signal-anchor</keyword>
<dbReference type="Gene3D" id="3.30.1150.10">
    <property type="match status" value="1"/>
</dbReference>
<evidence type="ECO:0000256" key="5">
    <source>
        <dbReference type="ARBA" id="ARBA00022519"/>
    </source>
</evidence>
<comment type="similarity">
    <text evidence="2 10">Belongs to the TonB family.</text>
</comment>
<dbReference type="Proteomes" id="UP000238730">
    <property type="component" value="Unassembled WGS sequence"/>
</dbReference>
<dbReference type="GO" id="GO:0031992">
    <property type="term" value="F:energy transducer activity"/>
    <property type="evidence" value="ECO:0007669"/>
    <property type="project" value="InterPro"/>
</dbReference>
<keyword evidence="3 10" id="KW-0813">Transport</keyword>
<dbReference type="OrthoDB" id="1628901at2"/>
<feature type="compositionally biased region" description="Polar residues" evidence="11">
    <location>
        <begin position="77"/>
        <end position="88"/>
    </location>
</feature>
<dbReference type="RefSeq" id="WP_105062142.1">
    <property type="nucleotide sequence ID" value="NZ_MSCJ01000003.1"/>
</dbReference>
<feature type="region of interest" description="Disordered" evidence="11">
    <location>
        <begin position="50"/>
        <end position="88"/>
    </location>
</feature>
<dbReference type="InterPro" id="IPR037682">
    <property type="entry name" value="TonB_C"/>
</dbReference>
<protein>
    <recommendedName>
        <fullName evidence="10">Protein TonB</fullName>
    </recommendedName>
</protein>
<keyword evidence="5 10" id="KW-0997">Cell inner membrane</keyword>
<dbReference type="GO" id="GO:0015031">
    <property type="term" value="P:protein transport"/>
    <property type="evidence" value="ECO:0007669"/>
    <property type="project" value="UniProtKB-UniRule"/>
</dbReference>
<evidence type="ECO:0000256" key="6">
    <source>
        <dbReference type="ARBA" id="ARBA00022692"/>
    </source>
</evidence>
<evidence type="ECO:0000256" key="9">
    <source>
        <dbReference type="ARBA" id="ARBA00023136"/>
    </source>
</evidence>
<dbReference type="InterPro" id="IPR006260">
    <property type="entry name" value="TonB/TolA_C"/>
</dbReference>
<dbReference type="EMBL" id="MSCJ01000003">
    <property type="protein sequence ID" value="PQJ62330.1"/>
    <property type="molecule type" value="Genomic_DNA"/>
</dbReference>
<proteinExistence type="inferred from homology"/>
<evidence type="ECO:0000256" key="7">
    <source>
        <dbReference type="ARBA" id="ARBA00022927"/>
    </source>
</evidence>
<name>A0A2S7VKZ6_PHOAN</name>
<evidence type="ECO:0000256" key="8">
    <source>
        <dbReference type="ARBA" id="ARBA00022989"/>
    </source>
</evidence>
<dbReference type="PRINTS" id="PR01374">
    <property type="entry name" value="TONBPROTEIN"/>
</dbReference>
<evidence type="ECO:0000313" key="13">
    <source>
        <dbReference type="EMBL" id="PQJ62330.1"/>
    </source>
</evidence>
<evidence type="ECO:0000256" key="2">
    <source>
        <dbReference type="ARBA" id="ARBA00006555"/>
    </source>
</evidence>
<dbReference type="InterPro" id="IPR003538">
    <property type="entry name" value="TonB"/>
</dbReference>
<dbReference type="GO" id="GO:0030288">
    <property type="term" value="C:outer membrane-bounded periplasmic space"/>
    <property type="evidence" value="ECO:0007669"/>
    <property type="project" value="InterPro"/>
</dbReference>
<organism evidence="13 14">
    <name type="scientific">Photobacterium angustum</name>
    <dbReference type="NCBI Taxonomy" id="661"/>
    <lineage>
        <taxon>Bacteria</taxon>
        <taxon>Pseudomonadati</taxon>
        <taxon>Pseudomonadota</taxon>
        <taxon>Gammaproteobacteria</taxon>
        <taxon>Vibrionales</taxon>
        <taxon>Vibrionaceae</taxon>
        <taxon>Photobacterium</taxon>
    </lineage>
</organism>
<evidence type="ECO:0000259" key="12">
    <source>
        <dbReference type="PROSITE" id="PS52015"/>
    </source>
</evidence>
<keyword evidence="8" id="KW-1133">Transmembrane helix</keyword>
<dbReference type="FunFam" id="3.30.1150.10:FF:000006">
    <property type="entry name" value="Protein TonB"/>
    <property type="match status" value="1"/>
</dbReference>
<comment type="subcellular location">
    <subcellularLocation>
        <location evidence="1 10">Cell inner membrane</location>
        <topology evidence="1 10">Single-pass membrane protein</topology>
        <orientation evidence="1 10">Periplasmic side</orientation>
    </subcellularLocation>
</comment>
<keyword evidence="6" id="KW-0812">Transmembrane</keyword>
<dbReference type="GO" id="GO:0015891">
    <property type="term" value="P:siderophore transport"/>
    <property type="evidence" value="ECO:0007669"/>
    <property type="project" value="InterPro"/>
</dbReference>
<dbReference type="GO" id="GO:0055085">
    <property type="term" value="P:transmembrane transport"/>
    <property type="evidence" value="ECO:0007669"/>
    <property type="project" value="InterPro"/>
</dbReference>
<keyword evidence="7 10" id="KW-0653">Protein transport</keyword>
<evidence type="ECO:0000256" key="1">
    <source>
        <dbReference type="ARBA" id="ARBA00004383"/>
    </source>
</evidence>
<evidence type="ECO:0000256" key="3">
    <source>
        <dbReference type="ARBA" id="ARBA00022448"/>
    </source>
</evidence>
<reference evidence="13 14" key="1">
    <citation type="submission" date="2016-12" db="EMBL/GenBank/DDBJ databases">
        <title>Diversity of luminous bacteria.</title>
        <authorList>
            <person name="Yoshizawa S."/>
            <person name="Kogure K."/>
        </authorList>
    </citation>
    <scope>NUCLEOTIDE SEQUENCE [LARGE SCALE GENOMIC DNA]</scope>
    <source>
        <strain evidence="13 14">LC1-200</strain>
    </source>
</reference>
<keyword evidence="4 10" id="KW-1003">Cell membrane</keyword>
<evidence type="ECO:0000256" key="4">
    <source>
        <dbReference type="ARBA" id="ARBA00022475"/>
    </source>
</evidence>
<evidence type="ECO:0000313" key="14">
    <source>
        <dbReference type="Proteomes" id="UP000238730"/>
    </source>
</evidence>
<keyword evidence="9" id="KW-0472">Membrane</keyword>
<dbReference type="SUPFAM" id="SSF74653">
    <property type="entry name" value="TolA/TonB C-terminal domain"/>
    <property type="match status" value="1"/>
</dbReference>